<dbReference type="SUPFAM" id="SSF56349">
    <property type="entry name" value="DNA breaking-rejoining enzymes"/>
    <property type="match status" value="1"/>
</dbReference>
<keyword evidence="2" id="KW-1185">Reference proteome</keyword>
<gene>
    <name evidence="1" type="ORF">MCB1EB_0339</name>
</gene>
<protein>
    <submittedName>
        <fullName evidence="1">Phage integrase</fullName>
    </submittedName>
</protein>
<dbReference type="KEGG" id="mcys:MCB1EB_0339"/>
<dbReference type="EMBL" id="AP018150">
    <property type="protein sequence ID" value="BBE08500.1"/>
    <property type="molecule type" value="Genomic_DNA"/>
</dbReference>
<name>A0A2Z6ESZ9_9BURK</name>
<proteinExistence type="predicted"/>
<dbReference type="RefSeq" id="WP_045363339.1">
    <property type="nucleotide sequence ID" value="NZ_AP018150.1"/>
</dbReference>
<reference evidence="1 2" key="1">
    <citation type="journal article" date="2018" name="Microbes Environ.">
        <title>Comparative Genomic Insights into Endofungal Lifestyles of Two Bacterial Endosymbionts, Mycoavidus cysteinexigens and Burkholderia rhizoxinica.</title>
        <authorList>
            <person name="Sharmin D."/>
            <person name="Guo Y."/>
            <person name="Nishizawa T."/>
            <person name="Ohshima S."/>
            <person name="Sato Y."/>
            <person name="Takashima Y."/>
            <person name="Narisawa K."/>
            <person name="Ohta H."/>
        </authorList>
    </citation>
    <scope>NUCLEOTIDE SEQUENCE [LARGE SCALE GENOMIC DNA]</scope>
    <source>
        <strain evidence="1 2">B1-EB</strain>
    </source>
</reference>
<evidence type="ECO:0000313" key="1">
    <source>
        <dbReference type="EMBL" id="BBE08500.1"/>
    </source>
</evidence>
<evidence type="ECO:0000313" key="2">
    <source>
        <dbReference type="Proteomes" id="UP000282597"/>
    </source>
</evidence>
<dbReference type="Proteomes" id="UP000282597">
    <property type="component" value="Chromosome"/>
</dbReference>
<dbReference type="InterPro" id="IPR011010">
    <property type="entry name" value="DNA_brk_join_enz"/>
</dbReference>
<accession>A0A2Z6ESZ9</accession>
<sequence length="88" mass="10303">MSEQTFYLNGIYRQRDAFRDENIDPLTIEEQKAFLAKLPDQTRNLIQFAFWRGLRTSEPITVDWTDMVFVGISSGTQSQCWRNAVILI</sequence>
<dbReference type="AlphaFoldDB" id="A0A2Z6ESZ9"/>
<organism evidence="1 2">
    <name type="scientific">Mycoavidus cysteinexigens</name>
    <dbReference type="NCBI Taxonomy" id="1553431"/>
    <lineage>
        <taxon>Bacteria</taxon>
        <taxon>Pseudomonadati</taxon>
        <taxon>Pseudomonadota</taxon>
        <taxon>Betaproteobacteria</taxon>
        <taxon>Burkholderiales</taxon>
        <taxon>Burkholderiaceae</taxon>
        <taxon>Mycoavidus</taxon>
    </lineage>
</organism>
<dbReference type="GO" id="GO:0003677">
    <property type="term" value="F:DNA binding"/>
    <property type="evidence" value="ECO:0007669"/>
    <property type="project" value="InterPro"/>
</dbReference>